<dbReference type="STRING" id="268475.A0A0V1H9S8"/>
<dbReference type="SUPFAM" id="SSF55060">
    <property type="entry name" value="GHMP Kinase, C-terminal domain"/>
    <property type="match status" value="1"/>
</dbReference>
<dbReference type="InterPro" id="IPR006206">
    <property type="entry name" value="Mevalonate/galactokinase"/>
</dbReference>
<protein>
    <submittedName>
        <fullName evidence="7">N-acetylgalactosamine kinase</fullName>
    </submittedName>
</protein>
<evidence type="ECO:0000256" key="1">
    <source>
        <dbReference type="ARBA" id="ARBA00006566"/>
    </source>
</evidence>
<comment type="similarity">
    <text evidence="1">Belongs to the GHMP kinase family. GalK subfamily.</text>
</comment>
<dbReference type="GO" id="GO:0005829">
    <property type="term" value="C:cytosol"/>
    <property type="evidence" value="ECO:0007669"/>
    <property type="project" value="TreeGrafter"/>
</dbReference>
<dbReference type="GO" id="GO:0005524">
    <property type="term" value="F:ATP binding"/>
    <property type="evidence" value="ECO:0007669"/>
    <property type="project" value="UniProtKB-KW"/>
</dbReference>
<dbReference type="InterPro" id="IPR013750">
    <property type="entry name" value="GHMP_kinase_C_dom"/>
</dbReference>
<evidence type="ECO:0000259" key="4">
    <source>
        <dbReference type="Pfam" id="PF00288"/>
    </source>
</evidence>
<sequence length="511" mass="57276">MIDATNDISQFSALLQAFRNRYKCEPEYVVKSPGRINIIGEHIDYSGYPVLPMAINECIYAACSLKKDSETITISNIDPQYEEFEETLSHVIISCNDPCWKDYFLSGVQATVGHVFDSEEEEDANATVKLTLRGFNAMISSELPARAGLASSSALVCCGAACTMVAVGDGNFSTLSKEGLADLCAISERSVGVFGGSMDHFICFTARQGAAKYIQFNPIRLEDVTLPPKARFMVFNCGLESAKGSENSMFNKRVTECHLATKLIANIFRLDWRRMHTIKDVQDAVGDIDENMFKEIALSAFTQVSYTVAEIANILQCDESELKFLFYQRYSTSDFINSFIFQWLFVSLLCRLRFIVMQISGEQFCLKMRARHVIEESMRVKQFRSICDQFANGQLAEDLCLNQLGKLMDDSHHSCSYFFDCSCKELDFIQQMFKVHGAIGSRLTGAGWGGAVIALIDADRAETFQESVVRYIEGSVFRNNKPFFVSPGECLQIFTLPHNLNVSYRSSFSSS</sequence>
<comment type="caution">
    <text evidence="7">The sequence shown here is derived from an EMBL/GenBank/DDBJ whole genome shotgun (WGS) entry which is preliminary data.</text>
</comment>
<dbReference type="Gene3D" id="1.20.1440.340">
    <property type="match status" value="1"/>
</dbReference>
<organism evidence="7 8">
    <name type="scientific">Trichinella zimbabwensis</name>
    <dbReference type="NCBI Taxonomy" id="268475"/>
    <lineage>
        <taxon>Eukaryota</taxon>
        <taxon>Metazoa</taxon>
        <taxon>Ecdysozoa</taxon>
        <taxon>Nematoda</taxon>
        <taxon>Enoplea</taxon>
        <taxon>Dorylaimia</taxon>
        <taxon>Trichinellida</taxon>
        <taxon>Trichinellidae</taxon>
        <taxon>Trichinella</taxon>
    </lineage>
</organism>
<dbReference type="PANTHER" id="PTHR10457">
    <property type="entry name" value="MEVALONATE KINASE/GALACTOKINASE"/>
    <property type="match status" value="1"/>
</dbReference>
<dbReference type="Pfam" id="PF00288">
    <property type="entry name" value="GHMP_kinases_N"/>
    <property type="match status" value="1"/>
</dbReference>
<keyword evidence="3" id="KW-0067">ATP-binding</keyword>
<dbReference type="PRINTS" id="PR00959">
    <property type="entry name" value="MEVGALKINASE"/>
</dbReference>
<accession>A0A0V1H9S8</accession>
<dbReference type="GO" id="GO:0006012">
    <property type="term" value="P:galactose metabolic process"/>
    <property type="evidence" value="ECO:0007669"/>
    <property type="project" value="InterPro"/>
</dbReference>
<evidence type="ECO:0000259" key="6">
    <source>
        <dbReference type="Pfam" id="PF10509"/>
    </source>
</evidence>
<feature type="domain" description="Galactokinase N-terminal" evidence="6">
    <location>
        <begin position="16"/>
        <end position="64"/>
    </location>
</feature>
<dbReference type="PRINTS" id="PR00473">
    <property type="entry name" value="GALCTOKINASE"/>
</dbReference>
<dbReference type="PANTHER" id="PTHR10457:SF7">
    <property type="entry name" value="GALACTOKINASE-RELATED"/>
    <property type="match status" value="1"/>
</dbReference>
<dbReference type="PIRSF" id="PIRSF000530">
    <property type="entry name" value="Galactokinase"/>
    <property type="match status" value="1"/>
</dbReference>
<dbReference type="SUPFAM" id="SSF54211">
    <property type="entry name" value="Ribosomal protein S5 domain 2-like"/>
    <property type="match status" value="1"/>
</dbReference>
<dbReference type="AlphaFoldDB" id="A0A0V1H9S8"/>
<keyword evidence="2" id="KW-0547">Nucleotide-binding</keyword>
<dbReference type="InterPro" id="IPR000705">
    <property type="entry name" value="Galactokinase"/>
</dbReference>
<dbReference type="Gene3D" id="3.30.230.10">
    <property type="match status" value="1"/>
</dbReference>
<dbReference type="EMBL" id="JYDP01000101">
    <property type="protein sequence ID" value="KRZ07491.1"/>
    <property type="molecule type" value="Genomic_DNA"/>
</dbReference>
<dbReference type="Pfam" id="PF08544">
    <property type="entry name" value="GHMP_kinases_C"/>
    <property type="match status" value="1"/>
</dbReference>
<feature type="domain" description="GHMP kinase C-terminal" evidence="5">
    <location>
        <begin position="400"/>
        <end position="468"/>
    </location>
</feature>
<name>A0A0V1H9S8_9BILA</name>
<proteinExistence type="inferred from homology"/>
<dbReference type="Pfam" id="PF10509">
    <property type="entry name" value="GalKase_gal_bdg"/>
    <property type="match status" value="1"/>
</dbReference>
<dbReference type="OrthoDB" id="187738at2759"/>
<keyword evidence="8" id="KW-1185">Reference proteome</keyword>
<dbReference type="Proteomes" id="UP000055024">
    <property type="component" value="Unassembled WGS sequence"/>
</dbReference>
<dbReference type="InterPro" id="IPR006204">
    <property type="entry name" value="GHMP_kinase_N_dom"/>
</dbReference>
<dbReference type="InterPro" id="IPR019741">
    <property type="entry name" value="Galactokinase_CS"/>
</dbReference>
<dbReference type="Gene3D" id="3.30.70.3170">
    <property type="match status" value="1"/>
</dbReference>
<keyword evidence="7" id="KW-0418">Kinase</keyword>
<dbReference type="InterPro" id="IPR036554">
    <property type="entry name" value="GHMP_kinase_C_sf"/>
</dbReference>
<evidence type="ECO:0000313" key="8">
    <source>
        <dbReference type="Proteomes" id="UP000055024"/>
    </source>
</evidence>
<reference evidence="7 8" key="1">
    <citation type="submission" date="2015-01" db="EMBL/GenBank/DDBJ databases">
        <title>Evolution of Trichinella species and genotypes.</title>
        <authorList>
            <person name="Korhonen P.K."/>
            <person name="Edoardo P."/>
            <person name="Giuseppe L.R."/>
            <person name="Gasser R.B."/>
        </authorList>
    </citation>
    <scope>NUCLEOTIDE SEQUENCE [LARGE SCALE GENOMIC DNA]</scope>
    <source>
        <strain evidence="7">ISS1029</strain>
    </source>
</reference>
<dbReference type="InterPro" id="IPR020568">
    <property type="entry name" value="Ribosomal_Su5_D2-typ_SF"/>
</dbReference>
<evidence type="ECO:0000256" key="2">
    <source>
        <dbReference type="ARBA" id="ARBA00022741"/>
    </source>
</evidence>
<evidence type="ECO:0000259" key="5">
    <source>
        <dbReference type="Pfam" id="PF08544"/>
    </source>
</evidence>
<feature type="domain" description="GHMP kinase N-terminal" evidence="4">
    <location>
        <begin position="131"/>
        <end position="204"/>
    </location>
</feature>
<evidence type="ECO:0000313" key="7">
    <source>
        <dbReference type="EMBL" id="KRZ07491.1"/>
    </source>
</evidence>
<evidence type="ECO:0000256" key="3">
    <source>
        <dbReference type="ARBA" id="ARBA00022840"/>
    </source>
</evidence>
<gene>
    <name evidence="7" type="primary">Galk2</name>
    <name evidence="7" type="ORF">T11_16071</name>
</gene>
<dbReference type="InterPro" id="IPR014721">
    <property type="entry name" value="Ribsml_uS5_D2-typ_fold_subgr"/>
</dbReference>
<dbReference type="GO" id="GO:0004335">
    <property type="term" value="F:galactokinase activity"/>
    <property type="evidence" value="ECO:0007669"/>
    <property type="project" value="InterPro"/>
</dbReference>
<dbReference type="PROSITE" id="PS00106">
    <property type="entry name" value="GALACTOKINASE"/>
    <property type="match status" value="1"/>
</dbReference>
<keyword evidence="7" id="KW-0808">Transferase</keyword>
<dbReference type="InterPro" id="IPR019539">
    <property type="entry name" value="GalKase_N"/>
</dbReference>